<comment type="caution">
    <text evidence="1">The sequence shown here is derived from an EMBL/GenBank/DDBJ whole genome shotgun (WGS) entry which is preliminary data.</text>
</comment>
<dbReference type="Proteomes" id="UP000037510">
    <property type="component" value="Unassembled WGS sequence"/>
</dbReference>
<proteinExistence type="predicted"/>
<evidence type="ECO:0000313" key="1">
    <source>
        <dbReference type="EMBL" id="KOB67567.1"/>
    </source>
</evidence>
<dbReference type="EMBL" id="JTDY01004948">
    <property type="protein sequence ID" value="KOB67567.1"/>
    <property type="molecule type" value="Genomic_DNA"/>
</dbReference>
<sequence>MTTPCWNQLNGKYTDMQRSWVCSWATPAQQLKVQRYKPGGTVLDAEYKLNGCSLRAHEHAPEHEEVRYVPDNQLLDLKQQLEGMGGARPDKRKGRK</sequence>
<keyword evidence="1" id="KW-0687">Ribonucleoprotein</keyword>
<organism evidence="1 2">
    <name type="scientific">Operophtera brumata</name>
    <name type="common">Winter moth</name>
    <name type="synonym">Phalaena brumata</name>
    <dbReference type="NCBI Taxonomy" id="104452"/>
    <lineage>
        <taxon>Eukaryota</taxon>
        <taxon>Metazoa</taxon>
        <taxon>Ecdysozoa</taxon>
        <taxon>Arthropoda</taxon>
        <taxon>Hexapoda</taxon>
        <taxon>Insecta</taxon>
        <taxon>Pterygota</taxon>
        <taxon>Neoptera</taxon>
        <taxon>Endopterygota</taxon>
        <taxon>Lepidoptera</taxon>
        <taxon>Glossata</taxon>
        <taxon>Ditrysia</taxon>
        <taxon>Geometroidea</taxon>
        <taxon>Geometridae</taxon>
        <taxon>Larentiinae</taxon>
        <taxon>Operophtera</taxon>
    </lineage>
</organism>
<protein>
    <submittedName>
        <fullName evidence="1">Putative mitochondrial ribosomal protein, L48</fullName>
    </submittedName>
</protein>
<name>A0A0L7KWC0_OPEBR</name>
<evidence type="ECO:0000313" key="2">
    <source>
        <dbReference type="Proteomes" id="UP000037510"/>
    </source>
</evidence>
<dbReference type="AlphaFoldDB" id="A0A0L7KWC0"/>
<dbReference type="STRING" id="104452.A0A0L7KWC0"/>
<keyword evidence="2" id="KW-1185">Reference proteome</keyword>
<gene>
    <name evidence="1" type="ORF">OBRU01_19634</name>
</gene>
<reference evidence="1 2" key="1">
    <citation type="journal article" date="2015" name="Genome Biol. Evol.">
        <title>The genome of winter moth (Operophtera brumata) provides a genomic perspective on sexual dimorphism and phenology.</title>
        <authorList>
            <person name="Derks M.F."/>
            <person name="Smit S."/>
            <person name="Salis L."/>
            <person name="Schijlen E."/>
            <person name="Bossers A."/>
            <person name="Mateman C."/>
            <person name="Pijl A.S."/>
            <person name="de Ridder D."/>
            <person name="Groenen M.A."/>
            <person name="Visser M.E."/>
            <person name="Megens H.J."/>
        </authorList>
    </citation>
    <scope>NUCLEOTIDE SEQUENCE [LARGE SCALE GENOMIC DNA]</scope>
    <source>
        <strain evidence="1">WM2013NL</strain>
        <tissue evidence="1">Head and thorax</tissue>
    </source>
</reference>
<dbReference type="GO" id="GO:0005840">
    <property type="term" value="C:ribosome"/>
    <property type="evidence" value="ECO:0007669"/>
    <property type="project" value="UniProtKB-KW"/>
</dbReference>
<accession>A0A0L7KWC0</accession>
<keyword evidence="1" id="KW-0689">Ribosomal protein</keyword>